<dbReference type="SUPFAM" id="SSF51735">
    <property type="entry name" value="NAD(P)-binding Rossmann-fold domains"/>
    <property type="match status" value="1"/>
</dbReference>
<feature type="domain" description="Ketoreductase" evidence="3">
    <location>
        <begin position="8"/>
        <end position="182"/>
    </location>
</feature>
<sequence length="260" mass="26783">MQELLTDRVVLVSGGTQGLGLAIARAAGREGAAVVVTGRDASRGAAAADGLRAEGIDASFVVADVSDVASAQASVAATVARHGRIDALVNSAGLTSRGSLLDTTPELFDQHMAINLRGPFFLMQAAVADMRRRQAPGAIVNIVTIDSHGGQAVLAPYVASKAGLAGLTRNAAHAHRWDRIRINGVNIGWTATDQETVTQREANGAGADWAERAGATLPMGKVGQVDEIADFVAFLLSDRSGVVTGSVIDWDQNVIGALGP</sequence>
<dbReference type="AlphaFoldDB" id="A0A4U6QK28"/>
<proteinExistence type="inferred from homology"/>
<dbReference type="Gene3D" id="3.40.50.720">
    <property type="entry name" value="NAD(P)-binding Rossmann-like Domain"/>
    <property type="match status" value="1"/>
</dbReference>
<dbReference type="PRINTS" id="PR00080">
    <property type="entry name" value="SDRFAMILY"/>
</dbReference>
<protein>
    <submittedName>
        <fullName evidence="4">SDR family oxidoreductase</fullName>
    </submittedName>
</protein>
<keyword evidence="2" id="KW-0560">Oxidoreductase</keyword>
<dbReference type="Pfam" id="PF13561">
    <property type="entry name" value="adh_short_C2"/>
    <property type="match status" value="1"/>
</dbReference>
<dbReference type="PRINTS" id="PR00081">
    <property type="entry name" value="GDHRDH"/>
</dbReference>
<dbReference type="CDD" id="cd05233">
    <property type="entry name" value="SDR_c"/>
    <property type="match status" value="1"/>
</dbReference>
<evidence type="ECO:0000256" key="1">
    <source>
        <dbReference type="ARBA" id="ARBA00006484"/>
    </source>
</evidence>
<dbReference type="RefSeq" id="WP_137448107.1">
    <property type="nucleotide sequence ID" value="NZ_SZZH01000001.1"/>
</dbReference>
<evidence type="ECO:0000313" key="4">
    <source>
        <dbReference type="EMBL" id="TKV60804.1"/>
    </source>
</evidence>
<accession>A0A4U6QK28</accession>
<dbReference type="Proteomes" id="UP000306985">
    <property type="component" value="Unassembled WGS sequence"/>
</dbReference>
<evidence type="ECO:0000313" key="5">
    <source>
        <dbReference type="Proteomes" id="UP000306985"/>
    </source>
</evidence>
<dbReference type="NCBIfam" id="NF004847">
    <property type="entry name" value="PRK06198.1"/>
    <property type="match status" value="1"/>
</dbReference>
<evidence type="ECO:0000259" key="3">
    <source>
        <dbReference type="SMART" id="SM00822"/>
    </source>
</evidence>
<dbReference type="PANTHER" id="PTHR42760:SF133">
    <property type="entry name" value="3-OXOACYL-[ACYL-CARRIER-PROTEIN] REDUCTASE"/>
    <property type="match status" value="1"/>
</dbReference>
<dbReference type="EMBL" id="SZZH01000001">
    <property type="protein sequence ID" value="TKV60804.1"/>
    <property type="molecule type" value="Genomic_DNA"/>
</dbReference>
<dbReference type="InterPro" id="IPR057326">
    <property type="entry name" value="KR_dom"/>
</dbReference>
<dbReference type="GO" id="GO:0016616">
    <property type="term" value="F:oxidoreductase activity, acting on the CH-OH group of donors, NAD or NADP as acceptor"/>
    <property type="evidence" value="ECO:0007669"/>
    <property type="project" value="UniProtKB-ARBA"/>
</dbReference>
<gene>
    <name evidence="4" type="ORF">FDO65_03820</name>
</gene>
<dbReference type="PANTHER" id="PTHR42760">
    <property type="entry name" value="SHORT-CHAIN DEHYDROGENASES/REDUCTASES FAMILY MEMBER"/>
    <property type="match status" value="1"/>
</dbReference>
<comment type="similarity">
    <text evidence="1">Belongs to the short-chain dehydrogenases/reductases (SDR) family.</text>
</comment>
<dbReference type="InterPro" id="IPR036291">
    <property type="entry name" value="NAD(P)-bd_dom_sf"/>
</dbReference>
<name>A0A4U6QK28_9ACTN</name>
<comment type="caution">
    <text evidence="4">The sequence shown here is derived from an EMBL/GenBank/DDBJ whole genome shotgun (WGS) entry which is preliminary data.</text>
</comment>
<dbReference type="SMART" id="SM00822">
    <property type="entry name" value="PKS_KR"/>
    <property type="match status" value="1"/>
</dbReference>
<evidence type="ECO:0000256" key="2">
    <source>
        <dbReference type="ARBA" id="ARBA00023002"/>
    </source>
</evidence>
<keyword evidence="5" id="KW-1185">Reference proteome</keyword>
<dbReference type="FunFam" id="3.40.50.720:FF:000084">
    <property type="entry name" value="Short-chain dehydrogenase reductase"/>
    <property type="match status" value="1"/>
</dbReference>
<organism evidence="4 5">
    <name type="scientific">Nakamurella flava</name>
    <dbReference type="NCBI Taxonomy" id="2576308"/>
    <lineage>
        <taxon>Bacteria</taxon>
        <taxon>Bacillati</taxon>
        <taxon>Actinomycetota</taxon>
        <taxon>Actinomycetes</taxon>
        <taxon>Nakamurellales</taxon>
        <taxon>Nakamurellaceae</taxon>
        <taxon>Nakamurella</taxon>
    </lineage>
</organism>
<dbReference type="InterPro" id="IPR002347">
    <property type="entry name" value="SDR_fam"/>
</dbReference>
<dbReference type="OrthoDB" id="9809287at2"/>
<reference evidence="4 5" key="1">
    <citation type="submission" date="2019-05" db="EMBL/GenBank/DDBJ databases">
        <title>Nakamurella sp. N5BH11, whole genome shotgun sequence.</title>
        <authorList>
            <person name="Tuo L."/>
        </authorList>
    </citation>
    <scope>NUCLEOTIDE SEQUENCE [LARGE SCALE GENOMIC DNA]</scope>
    <source>
        <strain evidence="4 5">N5BH11</strain>
    </source>
</reference>